<evidence type="ECO:0000259" key="9">
    <source>
        <dbReference type="PROSITE" id="PS50808"/>
    </source>
</evidence>
<keyword evidence="6" id="KW-0539">Nucleus</keyword>
<feature type="domain" description="BED-type" evidence="9">
    <location>
        <begin position="128"/>
        <end position="184"/>
    </location>
</feature>
<dbReference type="InterPro" id="IPR025558">
    <property type="entry name" value="DUF4283"/>
</dbReference>
<dbReference type="InterPro" id="IPR003656">
    <property type="entry name" value="Znf_BED"/>
</dbReference>
<proteinExistence type="predicted"/>
<evidence type="ECO:0000256" key="3">
    <source>
        <dbReference type="ARBA" id="ARBA00022771"/>
    </source>
</evidence>
<dbReference type="PROSITE" id="PS50808">
    <property type="entry name" value="ZF_BED"/>
    <property type="match status" value="2"/>
</dbReference>
<dbReference type="AlphaFoldDB" id="A0AAW1XCR5"/>
<comment type="caution">
    <text evidence="10">The sequence shown here is derived from an EMBL/GenBank/DDBJ whole genome shotgun (WGS) entry which is preliminary data.</text>
</comment>
<dbReference type="PANTHER" id="PTHR32166:SF105">
    <property type="entry name" value="HAT DIMERIZATION DOMAIN-CONTAINING PROTEIN"/>
    <property type="match status" value="1"/>
</dbReference>
<evidence type="ECO:0000256" key="1">
    <source>
        <dbReference type="ARBA" id="ARBA00004123"/>
    </source>
</evidence>
<evidence type="ECO:0000313" key="11">
    <source>
        <dbReference type="Proteomes" id="UP001457282"/>
    </source>
</evidence>
<keyword evidence="5" id="KW-0238">DNA-binding</keyword>
<reference evidence="10 11" key="1">
    <citation type="journal article" date="2023" name="G3 (Bethesda)">
        <title>A chromosome-length genome assembly and annotation of blackberry (Rubus argutus, cv. 'Hillquist').</title>
        <authorList>
            <person name="Bruna T."/>
            <person name="Aryal R."/>
            <person name="Dudchenko O."/>
            <person name="Sargent D.J."/>
            <person name="Mead D."/>
            <person name="Buti M."/>
            <person name="Cavallini A."/>
            <person name="Hytonen T."/>
            <person name="Andres J."/>
            <person name="Pham M."/>
            <person name="Weisz D."/>
            <person name="Mascagni F."/>
            <person name="Usai G."/>
            <person name="Natali L."/>
            <person name="Bassil N."/>
            <person name="Fernandez G.E."/>
            <person name="Lomsadze A."/>
            <person name="Armour M."/>
            <person name="Olukolu B."/>
            <person name="Poorten T."/>
            <person name="Britton C."/>
            <person name="Davik J."/>
            <person name="Ashrafi H."/>
            <person name="Aiden E.L."/>
            <person name="Borodovsky M."/>
            <person name="Worthington M."/>
        </authorList>
    </citation>
    <scope>NUCLEOTIDE SEQUENCE [LARGE SCALE GENOMIC DNA]</scope>
    <source>
        <strain evidence="10">PI 553951</strain>
    </source>
</reference>
<evidence type="ECO:0000313" key="10">
    <source>
        <dbReference type="EMBL" id="KAK9934134.1"/>
    </source>
</evidence>
<dbReference type="Pfam" id="PF14111">
    <property type="entry name" value="DUF4283"/>
    <property type="match status" value="1"/>
</dbReference>
<feature type="compositionally biased region" description="Acidic residues" evidence="8">
    <location>
        <begin position="216"/>
        <end position="226"/>
    </location>
</feature>
<keyword evidence="3 7" id="KW-0863">Zinc-finger</keyword>
<dbReference type="InterPro" id="IPR012337">
    <property type="entry name" value="RNaseH-like_sf"/>
</dbReference>
<keyword evidence="2" id="KW-0479">Metal-binding</keyword>
<dbReference type="Pfam" id="PF04937">
    <property type="entry name" value="DUF659"/>
    <property type="match status" value="1"/>
</dbReference>
<dbReference type="InterPro" id="IPR007021">
    <property type="entry name" value="DUF659"/>
</dbReference>
<feature type="domain" description="BED-type" evidence="9">
    <location>
        <begin position="5"/>
        <end position="61"/>
    </location>
</feature>
<gene>
    <name evidence="10" type="ORF">M0R45_021288</name>
</gene>
<dbReference type="InterPro" id="IPR008906">
    <property type="entry name" value="HATC_C_dom"/>
</dbReference>
<dbReference type="SUPFAM" id="SSF53098">
    <property type="entry name" value="Ribonuclease H-like"/>
    <property type="match status" value="1"/>
</dbReference>
<comment type="subcellular location">
    <subcellularLocation>
        <location evidence="1">Nucleus</location>
    </subcellularLocation>
</comment>
<dbReference type="GO" id="GO:0008270">
    <property type="term" value="F:zinc ion binding"/>
    <property type="evidence" value="ECO:0007669"/>
    <property type="project" value="UniProtKB-KW"/>
</dbReference>
<evidence type="ECO:0000256" key="7">
    <source>
        <dbReference type="PROSITE-ProRule" id="PRU00027"/>
    </source>
</evidence>
<evidence type="ECO:0000256" key="5">
    <source>
        <dbReference type="ARBA" id="ARBA00023125"/>
    </source>
</evidence>
<name>A0AAW1XCR5_RUBAR</name>
<protein>
    <recommendedName>
        <fullName evidence="9">BED-type domain-containing protein</fullName>
    </recommendedName>
</protein>
<keyword evidence="4" id="KW-0862">Zinc</keyword>
<dbReference type="Proteomes" id="UP001457282">
    <property type="component" value="Unassembled WGS sequence"/>
</dbReference>
<dbReference type="GO" id="GO:0003677">
    <property type="term" value="F:DNA binding"/>
    <property type="evidence" value="ECO:0007669"/>
    <property type="project" value="UniProtKB-KW"/>
</dbReference>
<dbReference type="PANTHER" id="PTHR32166">
    <property type="entry name" value="OSJNBA0013A04.12 PROTEIN"/>
    <property type="match status" value="1"/>
</dbReference>
<sequence length="1055" mass="119188">MRSSGLVDPGWDHGVAQDERKKKVKCNYCGKIVSGGIYRLKQHLARLSGQVTYCDKAPEDVYMSMKANMEGCRSNKRPRHSEDVGQAYLNFQPRDDEEEAHGGYRSKGKQLMGERSLVVAMAPLRSLGYVDPGWEHGLAQDEKKKKVKCNYCEKIVSGGINRFKQHLARIPGEVAPCKHAPEEVYLRMKENMKWHRTGRRQRQQDGKDFSPLDLQSDNEDQEDDQVDSALHHISTERLMDGDRRLGQNFGKSFKGPPCTGSEPLYKRSRLDSLFLTAPQNLTPQSYRQVKVRTMSNRISRKEVISGICKFFYHAGIPQQAANSIYFHKMLELVGQYGPGVVAPTSQLISGRCLQEEIATIKNYLAEYKASWAITGCSIMADSWLDAEGRTLINFLASGPNGVYFVSSVDATEIIKDASELFELLDKVVEEMGEENVVQVITPNTPSYKAAGKMLEVKRKNLFWTPCATNCIDQILKHLSEIPSVAECIKKSQKITQLIYNQIWLLNFMKHGFTQGKELLRPSITQFASCFATLQSLLDHRIGLRRMFRSNKWISSQSSKAREGKEVANIVSDAGFWKNLQVVRSSVDPIMQVLQKVESGDCLSVSSIYYDMSAASLAIKSIYGDDEPNCEPIWDAIQNHLDSLNHPVYVAAYFLNPSYRYRPDFMAHNIRGLTECIARLEPDNTRRIAACTQIADYSSAKADFGTELAISTRTELDPAAWWQQHGISCLELQRIAVRILSQTCSSFGCEHNWSIYDQMYNLRNNSLSQNRFNDLMYVHYNLRLRELQVRRANSSISLDNALLEHLLKDWIVDAGRTDFPENEEVLYSEMEQVDAYENDMIDYEGGTANAEIRNGPVELVTYADPDVDPVDACIATDDDDRDNDEDDNGDLNYYDNDFSLLFGSTLLCLLCPSGSLLPSLALFNCQLYTIVISPSCVWRFVFTMGSHDHLADLLEDSLGLDDVSEATNLIGAIIADKVPNIGGIKGSLRVAWSKFGNFQVSYLNRNLFSIKMNHVGAEKVLEGGPWHVRNFRFNVVPWPGHLAFDDVPTHLVPYWV</sequence>
<evidence type="ECO:0000256" key="2">
    <source>
        <dbReference type="ARBA" id="ARBA00022723"/>
    </source>
</evidence>
<evidence type="ECO:0000256" key="6">
    <source>
        <dbReference type="ARBA" id="ARBA00023242"/>
    </source>
</evidence>
<dbReference type="Pfam" id="PF05699">
    <property type="entry name" value="Dimer_Tnp_hAT"/>
    <property type="match status" value="1"/>
</dbReference>
<dbReference type="EMBL" id="JBEDUW010000004">
    <property type="protein sequence ID" value="KAK9934134.1"/>
    <property type="molecule type" value="Genomic_DNA"/>
</dbReference>
<evidence type="ECO:0000256" key="8">
    <source>
        <dbReference type="SAM" id="MobiDB-lite"/>
    </source>
</evidence>
<dbReference type="GO" id="GO:0005634">
    <property type="term" value="C:nucleus"/>
    <property type="evidence" value="ECO:0007669"/>
    <property type="project" value="UniProtKB-SubCell"/>
</dbReference>
<evidence type="ECO:0000256" key="4">
    <source>
        <dbReference type="ARBA" id="ARBA00022833"/>
    </source>
</evidence>
<dbReference type="Pfam" id="PF02892">
    <property type="entry name" value="zf-BED"/>
    <property type="match status" value="2"/>
</dbReference>
<accession>A0AAW1XCR5</accession>
<dbReference type="GO" id="GO:0046983">
    <property type="term" value="F:protein dimerization activity"/>
    <property type="evidence" value="ECO:0007669"/>
    <property type="project" value="InterPro"/>
</dbReference>
<keyword evidence="11" id="KW-1185">Reference proteome</keyword>
<feature type="region of interest" description="Disordered" evidence="8">
    <location>
        <begin position="195"/>
        <end position="226"/>
    </location>
</feature>
<organism evidence="10 11">
    <name type="scientific">Rubus argutus</name>
    <name type="common">Southern blackberry</name>
    <dbReference type="NCBI Taxonomy" id="59490"/>
    <lineage>
        <taxon>Eukaryota</taxon>
        <taxon>Viridiplantae</taxon>
        <taxon>Streptophyta</taxon>
        <taxon>Embryophyta</taxon>
        <taxon>Tracheophyta</taxon>
        <taxon>Spermatophyta</taxon>
        <taxon>Magnoliopsida</taxon>
        <taxon>eudicotyledons</taxon>
        <taxon>Gunneridae</taxon>
        <taxon>Pentapetalae</taxon>
        <taxon>rosids</taxon>
        <taxon>fabids</taxon>
        <taxon>Rosales</taxon>
        <taxon>Rosaceae</taxon>
        <taxon>Rosoideae</taxon>
        <taxon>Rosoideae incertae sedis</taxon>
        <taxon>Rubus</taxon>
    </lineage>
</organism>